<dbReference type="PROSITE" id="PS51118">
    <property type="entry name" value="HTH_HXLR"/>
    <property type="match status" value="1"/>
</dbReference>
<sequence>MADTNTTVSNDVAAAATAATPTQAPAASGRRVVFQSPHGASSTPEIDDMVMQAIARIADKWTMCVLEVLAQNGVLRFTRIGELVGGISQRMLTKTLRQLEDDGFVTRTVYPEVPPRVEYQLTELGSSLCAAFCSVWLWAEAHCSELRSIKASRRPTRAAKDGA</sequence>
<organism evidence="6 7">
    <name type="scientific">Paraburkholderia kururiensis</name>
    <dbReference type="NCBI Taxonomy" id="984307"/>
    <lineage>
        <taxon>Bacteria</taxon>
        <taxon>Pseudomonadati</taxon>
        <taxon>Pseudomonadota</taxon>
        <taxon>Betaproteobacteria</taxon>
        <taxon>Burkholderiales</taxon>
        <taxon>Burkholderiaceae</taxon>
        <taxon>Paraburkholderia</taxon>
    </lineage>
</organism>
<evidence type="ECO:0000256" key="3">
    <source>
        <dbReference type="ARBA" id="ARBA00023163"/>
    </source>
</evidence>
<keyword evidence="1" id="KW-0805">Transcription regulation</keyword>
<protein>
    <submittedName>
        <fullName evidence="6">Helix-turn-helix domain-containing protein</fullName>
    </submittedName>
</protein>
<reference evidence="6 7" key="1">
    <citation type="submission" date="2023-12" db="EMBL/GenBank/DDBJ databases">
        <title>Genome sequencing and assembly of bacterial species from a model synthetic community.</title>
        <authorList>
            <person name="Hogle S.L."/>
        </authorList>
    </citation>
    <scope>NUCLEOTIDE SEQUENCE [LARGE SCALE GENOMIC DNA]</scope>
    <source>
        <strain evidence="6 7">HAMBI 2494</strain>
    </source>
</reference>
<evidence type="ECO:0000256" key="2">
    <source>
        <dbReference type="ARBA" id="ARBA00023125"/>
    </source>
</evidence>
<feature type="compositionally biased region" description="Low complexity" evidence="4">
    <location>
        <begin position="16"/>
        <end position="27"/>
    </location>
</feature>
<dbReference type="InterPro" id="IPR036390">
    <property type="entry name" value="WH_DNA-bd_sf"/>
</dbReference>
<dbReference type="Gene3D" id="1.10.10.10">
    <property type="entry name" value="Winged helix-like DNA-binding domain superfamily/Winged helix DNA-binding domain"/>
    <property type="match status" value="1"/>
</dbReference>
<evidence type="ECO:0000256" key="4">
    <source>
        <dbReference type="SAM" id="MobiDB-lite"/>
    </source>
</evidence>
<keyword evidence="7" id="KW-1185">Reference proteome</keyword>
<keyword evidence="3" id="KW-0804">Transcription</keyword>
<gene>
    <name evidence="6" type="ORF">U0042_13170</name>
</gene>
<dbReference type="SUPFAM" id="SSF46785">
    <property type="entry name" value="Winged helix' DNA-binding domain"/>
    <property type="match status" value="1"/>
</dbReference>
<proteinExistence type="predicted"/>
<dbReference type="RefSeq" id="WP_269814043.1">
    <property type="nucleotide sequence ID" value="NZ_CP139965.1"/>
</dbReference>
<dbReference type="Pfam" id="PF01638">
    <property type="entry name" value="HxlR"/>
    <property type="match status" value="1"/>
</dbReference>
<evidence type="ECO:0000256" key="1">
    <source>
        <dbReference type="ARBA" id="ARBA00023015"/>
    </source>
</evidence>
<dbReference type="Proteomes" id="UP001325479">
    <property type="component" value="Chromosome"/>
</dbReference>
<accession>A0ABZ0WT85</accession>
<dbReference type="PANTHER" id="PTHR33204:SF39">
    <property type="entry name" value="TRANSCRIPTIONAL REGULATORY PROTEIN"/>
    <property type="match status" value="1"/>
</dbReference>
<feature type="domain" description="HTH hxlR-type" evidence="5">
    <location>
        <begin position="43"/>
        <end position="147"/>
    </location>
</feature>
<evidence type="ECO:0000313" key="6">
    <source>
        <dbReference type="EMBL" id="WQD80546.1"/>
    </source>
</evidence>
<evidence type="ECO:0000313" key="7">
    <source>
        <dbReference type="Proteomes" id="UP001325479"/>
    </source>
</evidence>
<evidence type="ECO:0000259" key="5">
    <source>
        <dbReference type="PROSITE" id="PS51118"/>
    </source>
</evidence>
<name>A0ABZ0WT85_9BURK</name>
<feature type="region of interest" description="Disordered" evidence="4">
    <location>
        <begin position="16"/>
        <end position="42"/>
    </location>
</feature>
<dbReference type="InterPro" id="IPR002577">
    <property type="entry name" value="HTH_HxlR"/>
</dbReference>
<dbReference type="InterPro" id="IPR036388">
    <property type="entry name" value="WH-like_DNA-bd_sf"/>
</dbReference>
<dbReference type="EMBL" id="CP139965">
    <property type="protein sequence ID" value="WQD80546.1"/>
    <property type="molecule type" value="Genomic_DNA"/>
</dbReference>
<keyword evidence="2" id="KW-0238">DNA-binding</keyword>
<dbReference type="PANTHER" id="PTHR33204">
    <property type="entry name" value="TRANSCRIPTIONAL REGULATOR, MARR FAMILY"/>
    <property type="match status" value="1"/>
</dbReference>